<proteinExistence type="predicted"/>
<protein>
    <submittedName>
        <fullName evidence="1">Uncharacterized protein</fullName>
    </submittedName>
</protein>
<sequence length="70" mass="7714">MATDTENKIMTATTGINFMSNINADSFGKKTYCADLRLNGSGKTKNIGTLACRQAFQQKKEFTLRLSMVS</sequence>
<evidence type="ECO:0000313" key="1">
    <source>
        <dbReference type="EMBL" id="MCG7979470.1"/>
    </source>
</evidence>
<organism evidence="1 2">
    <name type="scientific">Candidatus Thiodiazotropha taylori</name>
    <dbReference type="NCBI Taxonomy" id="2792791"/>
    <lineage>
        <taxon>Bacteria</taxon>
        <taxon>Pseudomonadati</taxon>
        <taxon>Pseudomonadota</taxon>
        <taxon>Gammaproteobacteria</taxon>
        <taxon>Chromatiales</taxon>
        <taxon>Sedimenticolaceae</taxon>
        <taxon>Candidatus Thiodiazotropha</taxon>
    </lineage>
</organism>
<comment type="caution">
    <text evidence="1">The sequence shown here is derived from an EMBL/GenBank/DDBJ whole genome shotgun (WGS) entry which is preliminary data.</text>
</comment>
<accession>A0A9E4NLS6</accession>
<reference evidence="1" key="1">
    <citation type="journal article" date="2021" name="Proc. Natl. Acad. Sci. U.S.A.">
        <title>Global biogeography of chemosynthetic symbionts reveals both localized and globally distributed symbiont groups. .</title>
        <authorList>
            <person name="Osvatic J.T."/>
            <person name="Wilkins L.G.E."/>
            <person name="Leibrecht L."/>
            <person name="Leray M."/>
            <person name="Zauner S."/>
            <person name="Polzin J."/>
            <person name="Camacho Y."/>
            <person name="Gros O."/>
            <person name="van Gils J.A."/>
            <person name="Eisen J.A."/>
            <person name="Petersen J.M."/>
            <person name="Yuen B."/>
        </authorList>
    </citation>
    <scope>NUCLEOTIDE SEQUENCE</scope>
    <source>
        <strain evidence="1">MAGclacostrist055</strain>
    </source>
</reference>
<name>A0A9E4NLS6_9GAMM</name>
<dbReference type="AlphaFoldDB" id="A0A9E4NLS6"/>
<evidence type="ECO:0000313" key="2">
    <source>
        <dbReference type="Proteomes" id="UP000886674"/>
    </source>
</evidence>
<dbReference type="EMBL" id="JAEPCR010000069">
    <property type="protein sequence ID" value="MCG7979470.1"/>
    <property type="molecule type" value="Genomic_DNA"/>
</dbReference>
<dbReference type="Proteomes" id="UP000886674">
    <property type="component" value="Unassembled WGS sequence"/>
</dbReference>
<gene>
    <name evidence="1" type="ORF">JAY77_15165</name>
</gene>